<sequence>MGATDVEVDVLGATSLRVDGTRVELSAQRQRSLLALLTLARGQLVSADRLIDQLWRGAPSPGAANTLQGYVASLRRLLEPHRRPRSPAEVLVHEAGGYRLSVPRDQVDAERFAATVARAEKELRAHGDLGRPSVGADHGTAERVQQELLTALALWRGEAYADLDEESAAAGERRRLEELRTDADTLVVVTDLALGRARRAAGALEELVALHPLREQLWALWAVALVRTDRQADALALLARLRETLGEELGIDPSPSVQRLQADILRQDPALLGTGGGPGDRPPAPSAPVRAGGLVGRGRELATLRTLLATALAGRPAHAVVAGEAGIGKSRLVAELVEQVSAGPGAPAVATLRGVDGDDAPPLYALTRVVDELCVAADVTRPVDPGPAATAPPDGDEDEVGAARFAQTARLADAVRGLVRHTPLLLVVEDAHWCDPATLRVLTHLVDHLADVPLALVVTHRPEGAAAVSGLVGAVARSGGAELHLERLAPGEVADLARAVTGHELDAVALARLDERAGGHPLYVVELLRAGDPAAADPPPSLAGLVRRRLAALPQDTAEALRFAAVAGVRFDAEVVARAWGTPVLETSDALALAGTAGVLVRTDDGEWSWSHALVRDAVLADLRPADLSGRHAAVAEALEATIDPVRRAAAAAHWRAAGTAYAARAWRSTSATAERARRVFAHDDEARLLRDALAAHRLDVEGDDDQRFDLLERLAAACRHADDWDGAALAVTEAIAVAERMDRPDLVARAATSLPEGSIWHVQRYGTVAADLVHALRRSLGLVDPADRALRCRILLSIAVQSFYIASPDELEALTDAALALADQLDDDALTCVALQQAYSACWRPATAAWRLEAAERALLLARSGGHVRHEVTCATFRAISLVETGQVERARAELPRTLALAEQHGQVTPLVTLLLLHTPLLLMAGRDAEADRALAQVHELRERLTMSNLTSAAASLQLLRMTWRGETEAFAAALGHLEGHPEVPLEMLVAVAMLRLGLDDAAEALLSSFPVPDPDETYMGMVVAAMSAELALRRGDADLAARAYRWLAPYAGQMAAAGSTAALGPVDAFLALAAAASGRTPEAAAHAEAALALCAQWGLPRPARWLLGLREQHVF</sequence>
<dbReference type="SUPFAM" id="SSF46894">
    <property type="entry name" value="C-terminal effector domain of the bipartite response regulators"/>
    <property type="match status" value="1"/>
</dbReference>
<dbReference type="KEGG" id="nano:G5V58_02900"/>
<evidence type="ECO:0000256" key="1">
    <source>
        <dbReference type="ARBA" id="ARBA00005820"/>
    </source>
</evidence>
<evidence type="ECO:0000256" key="3">
    <source>
        <dbReference type="ARBA" id="ARBA00023125"/>
    </source>
</evidence>
<dbReference type="CDD" id="cd15831">
    <property type="entry name" value="BTAD"/>
    <property type="match status" value="1"/>
</dbReference>
<dbReference type="InterPro" id="IPR011990">
    <property type="entry name" value="TPR-like_helical_dom_sf"/>
</dbReference>
<keyword evidence="2" id="KW-0805">Transcription regulation</keyword>
<evidence type="ECO:0000256" key="4">
    <source>
        <dbReference type="ARBA" id="ARBA00023163"/>
    </source>
</evidence>
<comment type="similarity">
    <text evidence="1">Belongs to the AfsR/DnrI/RedD regulatory family.</text>
</comment>
<organism evidence="7 8">
    <name type="scientific">Nocardioides anomalus</name>
    <dbReference type="NCBI Taxonomy" id="2712223"/>
    <lineage>
        <taxon>Bacteria</taxon>
        <taxon>Bacillati</taxon>
        <taxon>Actinomycetota</taxon>
        <taxon>Actinomycetes</taxon>
        <taxon>Propionibacteriales</taxon>
        <taxon>Nocardioidaceae</taxon>
        <taxon>Nocardioides</taxon>
    </lineage>
</organism>
<dbReference type="AlphaFoldDB" id="A0A6G6W949"/>
<dbReference type="PANTHER" id="PTHR35807">
    <property type="entry name" value="TRANSCRIPTIONAL REGULATOR REDD-RELATED"/>
    <property type="match status" value="1"/>
</dbReference>
<evidence type="ECO:0000259" key="6">
    <source>
        <dbReference type="PROSITE" id="PS51755"/>
    </source>
</evidence>
<dbReference type="GO" id="GO:0003677">
    <property type="term" value="F:DNA binding"/>
    <property type="evidence" value="ECO:0007669"/>
    <property type="project" value="UniProtKB-UniRule"/>
</dbReference>
<dbReference type="SMART" id="SM00862">
    <property type="entry name" value="Trans_reg_C"/>
    <property type="match status" value="1"/>
</dbReference>
<dbReference type="SUPFAM" id="SSF48452">
    <property type="entry name" value="TPR-like"/>
    <property type="match status" value="1"/>
</dbReference>
<dbReference type="Gene3D" id="1.10.10.10">
    <property type="entry name" value="Winged helix-like DNA-binding domain superfamily/Winged helix DNA-binding domain"/>
    <property type="match status" value="1"/>
</dbReference>
<reference evidence="7 8" key="1">
    <citation type="submission" date="2020-02" db="EMBL/GenBank/DDBJ databases">
        <title>Full genome sequence of Nocardioides sp. R-3366.</title>
        <authorList>
            <person name="Im W.-T."/>
        </authorList>
    </citation>
    <scope>NUCLEOTIDE SEQUENCE [LARGE SCALE GENOMIC DNA]</scope>
    <source>
        <strain evidence="7 8">R-3366</strain>
    </source>
</reference>
<dbReference type="InterPro" id="IPR001867">
    <property type="entry name" value="OmpR/PhoB-type_DNA-bd"/>
</dbReference>
<accession>A0A6G6W949</accession>
<dbReference type="Pfam" id="PF00486">
    <property type="entry name" value="Trans_reg_C"/>
    <property type="match status" value="1"/>
</dbReference>
<dbReference type="Proteomes" id="UP000502996">
    <property type="component" value="Chromosome"/>
</dbReference>
<dbReference type="PANTHER" id="PTHR35807:SF1">
    <property type="entry name" value="TRANSCRIPTIONAL REGULATOR REDD"/>
    <property type="match status" value="1"/>
</dbReference>
<dbReference type="RefSeq" id="WP_165228604.1">
    <property type="nucleotide sequence ID" value="NZ_CP049257.1"/>
</dbReference>
<dbReference type="GO" id="GO:0000160">
    <property type="term" value="P:phosphorelay signal transduction system"/>
    <property type="evidence" value="ECO:0007669"/>
    <property type="project" value="InterPro"/>
</dbReference>
<gene>
    <name evidence="7" type="ORF">G5V58_02900</name>
</gene>
<dbReference type="GO" id="GO:0006355">
    <property type="term" value="P:regulation of DNA-templated transcription"/>
    <property type="evidence" value="ECO:0007669"/>
    <property type="project" value="InterPro"/>
</dbReference>
<evidence type="ECO:0000256" key="5">
    <source>
        <dbReference type="PROSITE-ProRule" id="PRU01091"/>
    </source>
</evidence>
<proteinExistence type="inferred from homology"/>
<keyword evidence="3 5" id="KW-0238">DNA-binding</keyword>
<dbReference type="Pfam" id="PF03704">
    <property type="entry name" value="BTAD"/>
    <property type="match status" value="1"/>
</dbReference>
<evidence type="ECO:0000256" key="2">
    <source>
        <dbReference type="ARBA" id="ARBA00023015"/>
    </source>
</evidence>
<protein>
    <submittedName>
        <fullName evidence="7">AAA family ATPase</fullName>
    </submittedName>
</protein>
<keyword evidence="4" id="KW-0804">Transcription</keyword>
<dbReference type="EMBL" id="CP049257">
    <property type="protein sequence ID" value="QIG41868.1"/>
    <property type="molecule type" value="Genomic_DNA"/>
</dbReference>
<feature type="domain" description="OmpR/PhoB-type" evidence="6">
    <location>
        <begin position="1"/>
        <end position="102"/>
    </location>
</feature>
<dbReference type="SUPFAM" id="SSF52540">
    <property type="entry name" value="P-loop containing nucleoside triphosphate hydrolases"/>
    <property type="match status" value="1"/>
</dbReference>
<dbReference type="InterPro" id="IPR016032">
    <property type="entry name" value="Sig_transdc_resp-reg_C-effctor"/>
</dbReference>
<keyword evidence="8" id="KW-1185">Reference proteome</keyword>
<dbReference type="InterPro" id="IPR041664">
    <property type="entry name" value="AAA_16"/>
</dbReference>
<dbReference type="Gene3D" id="3.40.50.300">
    <property type="entry name" value="P-loop containing nucleotide triphosphate hydrolases"/>
    <property type="match status" value="1"/>
</dbReference>
<dbReference type="InterPro" id="IPR051677">
    <property type="entry name" value="AfsR-DnrI-RedD_regulator"/>
</dbReference>
<dbReference type="PROSITE" id="PS51755">
    <property type="entry name" value="OMPR_PHOB"/>
    <property type="match status" value="1"/>
</dbReference>
<dbReference type="Gene3D" id="1.25.40.10">
    <property type="entry name" value="Tetratricopeptide repeat domain"/>
    <property type="match status" value="1"/>
</dbReference>
<name>A0A6G6W949_9ACTN</name>
<dbReference type="Pfam" id="PF13191">
    <property type="entry name" value="AAA_16"/>
    <property type="match status" value="1"/>
</dbReference>
<evidence type="ECO:0000313" key="8">
    <source>
        <dbReference type="Proteomes" id="UP000502996"/>
    </source>
</evidence>
<dbReference type="InterPro" id="IPR027417">
    <property type="entry name" value="P-loop_NTPase"/>
</dbReference>
<dbReference type="InterPro" id="IPR036388">
    <property type="entry name" value="WH-like_DNA-bd_sf"/>
</dbReference>
<dbReference type="SMART" id="SM01043">
    <property type="entry name" value="BTAD"/>
    <property type="match status" value="1"/>
</dbReference>
<feature type="DNA-binding region" description="OmpR/PhoB-type" evidence="5">
    <location>
        <begin position="1"/>
        <end position="102"/>
    </location>
</feature>
<dbReference type="InterPro" id="IPR005158">
    <property type="entry name" value="BTAD"/>
</dbReference>
<evidence type="ECO:0000313" key="7">
    <source>
        <dbReference type="EMBL" id="QIG41868.1"/>
    </source>
</evidence>